<dbReference type="GO" id="GO:0046872">
    <property type="term" value="F:metal ion binding"/>
    <property type="evidence" value="ECO:0007669"/>
    <property type="project" value="UniProtKB-KW"/>
</dbReference>
<proteinExistence type="inferred from homology"/>
<dbReference type="Proteomes" id="UP001291623">
    <property type="component" value="Unassembled WGS sequence"/>
</dbReference>
<reference evidence="9" key="1">
    <citation type="submission" date="2023-12" db="EMBL/GenBank/DDBJ databases">
        <title>Genome assembly of Anisodus tanguticus.</title>
        <authorList>
            <person name="Wang Y.-J."/>
        </authorList>
    </citation>
    <scope>NUCLEOTIDE SEQUENCE</scope>
    <source>
        <strain evidence="9">KB-2021</strain>
        <tissue evidence="9">Leaf</tissue>
    </source>
</reference>
<dbReference type="Gene3D" id="2.70.98.30">
    <property type="entry name" value="Golgi alpha-mannosidase II, domain 4"/>
    <property type="match status" value="1"/>
</dbReference>
<dbReference type="PANTHER" id="PTHR11607">
    <property type="entry name" value="ALPHA-MANNOSIDASE"/>
    <property type="match status" value="1"/>
</dbReference>
<dbReference type="GO" id="GO:0005764">
    <property type="term" value="C:lysosome"/>
    <property type="evidence" value="ECO:0007669"/>
    <property type="project" value="TreeGrafter"/>
</dbReference>
<comment type="caution">
    <text evidence="9">The sequence shown here is derived from an EMBL/GenBank/DDBJ whole genome shotgun (WGS) entry which is preliminary data.</text>
</comment>
<dbReference type="InterPro" id="IPR011013">
    <property type="entry name" value="Gal_mutarotase_sf_dom"/>
</dbReference>
<evidence type="ECO:0000259" key="8">
    <source>
        <dbReference type="SMART" id="SM00872"/>
    </source>
</evidence>
<dbReference type="EC" id="3.2.1.-" evidence="7"/>
<dbReference type="InterPro" id="IPR028995">
    <property type="entry name" value="Glyco_hydro_57/38_cen_sf"/>
</dbReference>
<comment type="similarity">
    <text evidence="1 7">Belongs to the glycosyl hydrolase 38 family.</text>
</comment>
<evidence type="ECO:0000256" key="1">
    <source>
        <dbReference type="ARBA" id="ARBA00009792"/>
    </source>
</evidence>
<dbReference type="InterPro" id="IPR050843">
    <property type="entry name" value="Glycosyl_Hydrlase_38"/>
</dbReference>
<dbReference type="GO" id="GO:0004559">
    <property type="term" value="F:alpha-mannosidase activity"/>
    <property type="evidence" value="ECO:0007669"/>
    <property type="project" value="InterPro"/>
</dbReference>
<dbReference type="SUPFAM" id="SSF88688">
    <property type="entry name" value="Families 57/38 glycoside transferase middle domain"/>
    <property type="match status" value="1"/>
</dbReference>
<evidence type="ECO:0000256" key="6">
    <source>
        <dbReference type="ARBA" id="ARBA00023295"/>
    </source>
</evidence>
<evidence type="ECO:0000313" key="9">
    <source>
        <dbReference type="EMBL" id="KAK4337327.1"/>
    </source>
</evidence>
<dbReference type="SUPFAM" id="SSF88713">
    <property type="entry name" value="Glycoside hydrolase/deacetylase"/>
    <property type="match status" value="1"/>
</dbReference>
<dbReference type="FunFam" id="1.20.1270.50:FF:000002">
    <property type="entry name" value="Alpha-mannosidase"/>
    <property type="match status" value="1"/>
</dbReference>
<dbReference type="Pfam" id="PF07748">
    <property type="entry name" value="Glyco_hydro_38C"/>
    <property type="match status" value="1"/>
</dbReference>
<dbReference type="AlphaFoldDB" id="A0AAE1UNJ2"/>
<dbReference type="GO" id="GO:0030246">
    <property type="term" value="F:carbohydrate binding"/>
    <property type="evidence" value="ECO:0007669"/>
    <property type="project" value="InterPro"/>
</dbReference>
<evidence type="ECO:0000256" key="4">
    <source>
        <dbReference type="ARBA" id="ARBA00022833"/>
    </source>
</evidence>
<comment type="cofactor">
    <cofactor evidence="7">
        <name>Zn(2+)</name>
        <dbReference type="ChEBI" id="CHEBI:29105"/>
    </cofactor>
    <text evidence="7">Binds 1 zinc ion per subunit.</text>
</comment>
<organism evidence="9 10">
    <name type="scientific">Anisodus tanguticus</name>
    <dbReference type="NCBI Taxonomy" id="243964"/>
    <lineage>
        <taxon>Eukaryota</taxon>
        <taxon>Viridiplantae</taxon>
        <taxon>Streptophyta</taxon>
        <taxon>Embryophyta</taxon>
        <taxon>Tracheophyta</taxon>
        <taxon>Spermatophyta</taxon>
        <taxon>Magnoliopsida</taxon>
        <taxon>eudicotyledons</taxon>
        <taxon>Gunneridae</taxon>
        <taxon>Pentapetalae</taxon>
        <taxon>asterids</taxon>
        <taxon>lamiids</taxon>
        <taxon>Solanales</taxon>
        <taxon>Solanaceae</taxon>
        <taxon>Solanoideae</taxon>
        <taxon>Hyoscyameae</taxon>
        <taxon>Anisodus</taxon>
    </lineage>
</organism>
<dbReference type="PANTHER" id="PTHR11607:SF3">
    <property type="entry name" value="LYSOSOMAL ALPHA-MANNOSIDASE"/>
    <property type="match status" value="1"/>
</dbReference>
<name>A0AAE1UNJ2_9SOLA</name>
<keyword evidence="2 7" id="KW-0479">Metal-binding</keyword>
<dbReference type="InterPro" id="IPR013780">
    <property type="entry name" value="Glyco_hydro_b"/>
</dbReference>
<keyword evidence="5" id="KW-1015">Disulfide bond</keyword>
<dbReference type="GO" id="GO:0006013">
    <property type="term" value="P:mannose metabolic process"/>
    <property type="evidence" value="ECO:0007669"/>
    <property type="project" value="InterPro"/>
</dbReference>
<evidence type="ECO:0000313" key="10">
    <source>
        <dbReference type="Proteomes" id="UP001291623"/>
    </source>
</evidence>
<gene>
    <name evidence="9" type="ORF">RND71_043498</name>
</gene>
<evidence type="ECO:0000256" key="5">
    <source>
        <dbReference type="ARBA" id="ARBA00023157"/>
    </source>
</evidence>
<dbReference type="InterPro" id="IPR037094">
    <property type="entry name" value="Glyco_hydro_38_cen_sf"/>
</dbReference>
<dbReference type="InterPro" id="IPR000602">
    <property type="entry name" value="Glyco_hydro_38_N"/>
</dbReference>
<keyword evidence="3 7" id="KW-0378">Hydrolase</keyword>
<dbReference type="EMBL" id="JAVYJV010000037">
    <property type="protein sequence ID" value="KAK4337327.1"/>
    <property type="molecule type" value="Genomic_DNA"/>
</dbReference>
<dbReference type="Gene3D" id="2.60.40.1180">
    <property type="entry name" value="Golgi alpha-mannosidase II"/>
    <property type="match status" value="1"/>
</dbReference>
<dbReference type="InterPro" id="IPR011682">
    <property type="entry name" value="Glyco_hydro_38_C"/>
</dbReference>
<dbReference type="InterPro" id="IPR011330">
    <property type="entry name" value="Glyco_hydro/deAcase_b/a-brl"/>
</dbReference>
<accession>A0AAE1UNJ2</accession>
<dbReference type="FunFam" id="1.20.1270.50:FF:000003">
    <property type="entry name" value="Alpha-mannosidase"/>
    <property type="match status" value="1"/>
</dbReference>
<dbReference type="Gene3D" id="3.20.110.10">
    <property type="entry name" value="Glycoside hydrolase 38, N terminal domain"/>
    <property type="match status" value="1"/>
</dbReference>
<dbReference type="InterPro" id="IPR027291">
    <property type="entry name" value="Glyco_hydro_38_N_sf"/>
</dbReference>
<dbReference type="SMART" id="SM00872">
    <property type="entry name" value="Alpha-mann_mid"/>
    <property type="match status" value="1"/>
</dbReference>
<feature type="domain" description="Glycoside hydrolase family 38 central" evidence="8">
    <location>
        <begin position="148"/>
        <end position="224"/>
    </location>
</feature>
<evidence type="ECO:0000256" key="2">
    <source>
        <dbReference type="ARBA" id="ARBA00022723"/>
    </source>
</evidence>
<dbReference type="Pfam" id="PF09261">
    <property type="entry name" value="Alpha-mann_mid"/>
    <property type="match status" value="1"/>
</dbReference>
<evidence type="ECO:0000256" key="7">
    <source>
        <dbReference type="RuleBase" id="RU361199"/>
    </source>
</evidence>
<evidence type="ECO:0000256" key="3">
    <source>
        <dbReference type="ARBA" id="ARBA00022801"/>
    </source>
</evidence>
<dbReference type="Gene3D" id="1.20.1270.50">
    <property type="entry name" value="Glycoside hydrolase family 38, central domain"/>
    <property type="match status" value="2"/>
</dbReference>
<keyword evidence="10" id="KW-1185">Reference proteome</keyword>
<protein>
    <recommendedName>
        <fullName evidence="7">Alpha-mannosidase</fullName>
        <ecNumber evidence="7">3.2.1.-</ecNumber>
    </recommendedName>
</protein>
<dbReference type="InterPro" id="IPR015341">
    <property type="entry name" value="Glyco_hydro_38_cen"/>
</dbReference>
<dbReference type="SUPFAM" id="SSF74650">
    <property type="entry name" value="Galactose mutarotase-like"/>
    <property type="match status" value="1"/>
</dbReference>
<keyword evidence="4 7" id="KW-0862">Zinc</keyword>
<dbReference type="Pfam" id="PF01074">
    <property type="entry name" value="Glyco_hydro_38N"/>
    <property type="match status" value="1"/>
</dbReference>
<sequence length="626" mass="72111">MELIWKGDEDLGEQSDLFTGILPNNYNPPIGFCFDDTCEDEPIIEDEKSTDYNVKRRINEFLIEVDKQAKYYRTNNLIMTMGSDFQYQNAYTWFHNLDKIIKHMKKINDSVNVFYSTPTCYLKSLNDAKLTWTTKNDDFFPYSSDHDAFWAGYFTSRPSFKGFERWASSHFQSTKHLQVLAGLNTEEDMNLKNELNEALAVSQHHDAITGTEKQHVFSDYVLHLDRGVDSANKLISKALDKLYNFGKFSLNTKTNNVEFCKKLNVSECIISESQDKFLVHLYNPISHTIENLVRLPISFNQSLKEIQVVNSLNEKIEFEIVDIPDFVKNLPERKAKANKELTFLVQLKSNSITSYMISFGETIEKKRKNTSQNKKLSDTEVLKGLGFDLYVDSQTGKTQKLVLDDGKEIKFEQSLMYYLGMNGENRNEKDRASGAYIFRPNGTANSFDKYSNRVFFNKNQNLAQVSSQIDSYVAQTVKVHKDLPYIEFDYVIGPIPISDEKGKEIITRFTTDLQSDDIFYTDSNGRQLIKRVRNKRPTYTYDFETEPIASNYYPINSKIELRDESKDLRFSVVTDRSQGGSSLKNGELEIMLHRRLLHDDAFGVGEALNETGTDGDFFVLFGGITE</sequence>
<keyword evidence="6 7" id="KW-0326">Glycosidase</keyword>